<protein>
    <recommendedName>
        <fullName evidence="3">Plasmid stabilization protein</fullName>
    </recommendedName>
</protein>
<dbReference type="RefSeq" id="WP_046558709.1">
    <property type="nucleotide sequence ID" value="NZ_LAHO01000017.1"/>
</dbReference>
<sequence>MKIKVLYAALNDLANGQSFYQQQGEHLGNYFLDSLFSDIDSLTLFAGIHQKCFGYFRMLAHRFPYAVYYKMPEPDLIVVWRVLDMRVNPRQIYQRLK</sequence>
<dbReference type="Gene3D" id="3.30.2310.20">
    <property type="entry name" value="RelE-like"/>
    <property type="match status" value="1"/>
</dbReference>
<evidence type="ECO:0000313" key="1">
    <source>
        <dbReference type="EMBL" id="KKO44307.1"/>
    </source>
</evidence>
<accession>A0A0M2V0E3</accession>
<dbReference type="Proteomes" id="UP000034228">
    <property type="component" value="Unassembled WGS sequence"/>
</dbReference>
<keyword evidence="2" id="KW-1185">Reference proteome</keyword>
<comment type="caution">
    <text evidence="1">The sequence shown here is derived from an EMBL/GenBank/DDBJ whole genome shotgun (WGS) entry which is preliminary data.</text>
</comment>
<dbReference type="EMBL" id="LAHO01000017">
    <property type="protein sequence ID" value="KKO44307.1"/>
    <property type="molecule type" value="Genomic_DNA"/>
</dbReference>
<evidence type="ECO:0008006" key="3">
    <source>
        <dbReference type="Google" id="ProtNLM"/>
    </source>
</evidence>
<gene>
    <name evidence="1" type="ORF">WG68_15875</name>
</gene>
<dbReference type="InterPro" id="IPR035093">
    <property type="entry name" value="RelE/ParE_toxin_dom_sf"/>
</dbReference>
<dbReference type="STRING" id="336831.WG68_15875"/>
<name>A0A0M2V0E3_9GAMM</name>
<proteinExistence type="predicted"/>
<evidence type="ECO:0000313" key="2">
    <source>
        <dbReference type="Proteomes" id="UP000034228"/>
    </source>
</evidence>
<dbReference type="OrthoDB" id="9809155at2"/>
<dbReference type="AlphaFoldDB" id="A0A0M2V0E3"/>
<organism evidence="1 2">
    <name type="scientific">Arsukibacterium ikkense</name>
    <dbReference type="NCBI Taxonomy" id="336831"/>
    <lineage>
        <taxon>Bacteria</taxon>
        <taxon>Pseudomonadati</taxon>
        <taxon>Pseudomonadota</taxon>
        <taxon>Gammaproteobacteria</taxon>
        <taxon>Chromatiales</taxon>
        <taxon>Chromatiaceae</taxon>
        <taxon>Arsukibacterium</taxon>
    </lineage>
</organism>
<reference evidence="1 2" key="1">
    <citation type="submission" date="2015-03" db="EMBL/GenBank/DDBJ databases">
        <title>Draft genome sequences of two protease-producing strains of Arsukibacterium isolated from two cold and alkaline environments.</title>
        <authorList>
            <person name="Lylloff J.E."/>
            <person name="Skov L.B."/>
            <person name="Jepsen M."/>
            <person name="Hallin P.F."/>
            <person name="Sorensen S.J."/>
            <person name="Stougaard P."/>
            <person name="Glaring M.A."/>
        </authorList>
    </citation>
    <scope>NUCLEOTIDE SEQUENCE [LARGE SCALE GENOMIC DNA]</scope>
    <source>
        <strain evidence="1 2">GCM72</strain>
    </source>
</reference>